<evidence type="ECO:0000259" key="13">
    <source>
        <dbReference type="Pfam" id="PF12922"/>
    </source>
</evidence>
<dbReference type="PANTHER" id="PTHR14222">
    <property type="entry name" value="CONDENSIN"/>
    <property type="match status" value="1"/>
</dbReference>
<dbReference type="InterPro" id="IPR032682">
    <property type="entry name" value="Cnd1_C"/>
</dbReference>
<dbReference type="GO" id="GO:0010032">
    <property type="term" value="P:meiotic chromosome condensation"/>
    <property type="evidence" value="ECO:0007669"/>
    <property type="project" value="TreeGrafter"/>
</dbReference>
<dbReference type="InterPro" id="IPR026971">
    <property type="entry name" value="CND1/NCAPD3"/>
</dbReference>
<evidence type="ECO:0000256" key="11">
    <source>
        <dbReference type="SAM" id="MobiDB-lite"/>
    </source>
</evidence>
<name>A0A835PIS0_VANPL</name>
<evidence type="ECO:0000256" key="4">
    <source>
        <dbReference type="ARBA" id="ARBA00022454"/>
    </source>
</evidence>
<dbReference type="GO" id="GO:0007076">
    <property type="term" value="P:mitotic chromosome condensation"/>
    <property type="evidence" value="ECO:0007669"/>
    <property type="project" value="InterPro"/>
</dbReference>
<feature type="compositionally biased region" description="Basic residues" evidence="11">
    <location>
        <begin position="1318"/>
        <end position="1327"/>
    </location>
</feature>
<keyword evidence="4" id="KW-0158">Chromosome</keyword>
<dbReference type="SUPFAM" id="SSF48371">
    <property type="entry name" value="ARM repeat"/>
    <property type="match status" value="1"/>
</dbReference>
<feature type="domain" description="Condensin complex subunit 1 C-terminal" evidence="12">
    <location>
        <begin position="983"/>
        <end position="1143"/>
    </location>
</feature>
<dbReference type="Pfam" id="PF12765">
    <property type="entry name" value="Cohesin_HEAT"/>
    <property type="match status" value="1"/>
</dbReference>
<dbReference type="Pfam" id="PF12717">
    <property type="entry name" value="Cnd1"/>
    <property type="match status" value="1"/>
</dbReference>
<dbReference type="GO" id="GO:0000779">
    <property type="term" value="C:condensed chromosome, centromeric region"/>
    <property type="evidence" value="ECO:0007669"/>
    <property type="project" value="TreeGrafter"/>
</dbReference>
<sequence>MAPPFVFPTNPHELEEETEDNRLSVASLVDVGSLRPSDLEELVKGVVFDLSDRDLFCVEDHDVFDRVYSLVKGFSVLSTSSKYNLVETLRSNLAVLLPNVESLARAPKSSPSNSGIDQISLAERVASHRNALKIYAYFLVTIVLSEVSKQESSTIAKVGGHAPKKNPTNLWNSEVIRGRIVTLIANSLEINLSLVFGTGSKDGSYLSFISKFAFTLYENQHLLKDTTTKDGLGRIIGSIATKHKQIAESSASILYLIYKFDFTVPHLVEAVAAAENKFGDGSLAVALIREIGRTDPKDYARDGPGAENIGRFVVELADRLPKLMSTNIGVLVPHFGGESYKIRNALVGVLGKLVAKAFNDLDGDQSSRTMRLRGKQAMLEILIERCKDISAYTRSRVLQVWAELCEERAVSIGLWNELALIASGRLEDKSAIVRKSALNLLITMLQHNPFGPQLRVAIFQATLEKYKEKLQEIEPACEHDVTADAETASVEGAQEAASGFDMPRGVQKEESASDSCLSSSQDQAQKNASVPDIGNVEQIKALIASLEAGLQFSKCIASTMKITIQLLASSCVTDVENTILFLMRSRQFQIDGSEECLLKMLPLVFSQDKSIYEAVENAFVSIYIRKSPSETAQNLLSLTINTNLGDLTALESLINSLVVKGLIPQSTISALWDCFSFNISGVEPAQSRGALSVLCMAAKSSPGILSSHLQDIIDIGFGRWAKVEPLLARTACLALERLSEEDKERLRCNGGKVFGVLKSFLTGFWLPESIWYAAAEKAISTIYSIHPTPEAFAVDLVKNYLNLIFSCTISNEATCQADNTGTNSNSVSASKLGRFLFVTSHIALNHLVHIESTVKKIREEKSKLEKANCDSNVIDDNPDGAAQVLGINEELGIAASDDVIIDSLHEKAEKEILSSSFSDKNLFGYYASFLSKLCRNINMMQKHPELQASAMLALCRLMIVDSDFCQANLQLLFTVIESAQSETVRTNCTVALGDLAVRFPNLLEPWTENIYARLRDPSSSVRKNAVLVLSHLILNDMMKVKGYIDEMSIRIVDKDERISSLSKLFFHELSKKGNNPIYSLLPDILGKLSNQNLQGEVFCEIMQFLINFIKKDKQMEGLVEKLCNRFTGGTDSRQWRCIAYCLSQLSFSERGLKKLIECFKAYEHVLSEDSVMDCFRVIVNKCKKFAKPELKSCIEEFEGKLHKIHVETKEQDETARNALTHQKKAGALGKLVKVEKGTGEDDENNVEEATSEVINPLESEEISISSAIKEHSRDAKEIQSPKSSLRAVCRSKVKDGKQSNVREQKKKDTSLLRSSSRLSRRRGVKMP</sequence>
<evidence type="ECO:0000313" key="15">
    <source>
        <dbReference type="Proteomes" id="UP000639772"/>
    </source>
</evidence>
<dbReference type="InterPro" id="IPR011989">
    <property type="entry name" value="ARM-like"/>
</dbReference>
<dbReference type="PANTHER" id="PTHR14222:SF2">
    <property type="entry name" value="CONDENSIN COMPLEX SUBUNIT 1"/>
    <property type="match status" value="1"/>
</dbReference>
<organism evidence="14 15">
    <name type="scientific">Vanilla planifolia</name>
    <name type="common">Vanilla</name>
    <dbReference type="NCBI Taxonomy" id="51239"/>
    <lineage>
        <taxon>Eukaryota</taxon>
        <taxon>Viridiplantae</taxon>
        <taxon>Streptophyta</taxon>
        <taxon>Embryophyta</taxon>
        <taxon>Tracheophyta</taxon>
        <taxon>Spermatophyta</taxon>
        <taxon>Magnoliopsida</taxon>
        <taxon>Liliopsida</taxon>
        <taxon>Asparagales</taxon>
        <taxon>Orchidaceae</taxon>
        <taxon>Vanilloideae</taxon>
        <taxon>Vanilleae</taxon>
        <taxon>Vanilla</taxon>
    </lineage>
</organism>
<dbReference type="GO" id="GO:0000796">
    <property type="term" value="C:condensin complex"/>
    <property type="evidence" value="ECO:0007669"/>
    <property type="project" value="TreeGrafter"/>
</dbReference>
<accession>A0A835PIS0</accession>
<keyword evidence="7 10" id="KW-0226">DNA condensation</keyword>
<dbReference type="GO" id="GO:0042393">
    <property type="term" value="F:histone binding"/>
    <property type="evidence" value="ECO:0007669"/>
    <property type="project" value="TreeGrafter"/>
</dbReference>
<dbReference type="Pfam" id="PF12922">
    <property type="entry name" value="Cnd1_N"/>
    <property type="match status" value="1"/>
</dbReference>
<dbReference type="InterPro" id="IPR007673">
    <property type="entry name" value="Condensin_cplx_su1"/>
</dbReference>
<feature type="region of interest" description="Disordered" evidence="11">
    <location>
        <begin position="1269"/>
        <end position="1327"/>
    </location>
</feature>
<comment type="subcellular location">
    <subcellularLocation>
        <location evidence="2">Chromosome</location>
    </subcellularLocation>
    <subcellularLocation>
        <location evidence="1">Nucleus</location>
    </subcellularLocation>
</comment>
<feature type="compositionally biased region" description="Basic and acidic residues" evidence="11">
    <location>
        <begin position="1269"/>
        <end position="1279"/>
    </location>
</feature>
<feature type="compositionally biased region" description="Basic and acidic residues" evidence="11">
    <location>
        <begin position="1292"/>
        <end position="1310"/>
    </location>
</feature>
<keyword evidence="6 10" id="KW-0498">Mitosis</keyword>
<dbReference type="GO" id="GO:0051301">
    <property type="term" value="P:cell division"/>
    <property type="evidence" value="ECO:0007669"/>
    <property type="project" value="UniProtKB-KW"/>
</dbReference>
<proteinExistence type="inferred from homology"/>
<keyword evidence="9 10" id="KW-0131">Cell cycle</keyword>
<reference evidence="14 15" key="1">
    <citation type="journal article" date="2020" name="Nat. Food">
        <title>A phased Vanilla planifolia genome enables genetic improvement of flavour and production.</title>
        <authorList>
            <person name="Hasing T."/>
            <person name="Tang H."/>
            <person name="Brym M."/>
            <person name="Khazi F."/>
            <person name="Huang T."/>
            <person name="Chambers A.H."/>
        </authorList>
    </citation>
    <scope>NUCLEOTIDE SEQUENCE [LARGE SCALE GENOMIC DNA]</scope>
    <source>
        <tissue evidence="14">Leaf</tissue>
    </source>
</reference>
<comment type="caution">
    <text evidence="14">The sequence shown here is derived from an EMBL/GenBank/DDBJ whole genome shotgun (WGS) entry which is preliminary data.</text>
</comment>
<comment type="similarity">
    <text evidence="3 10">Belongs to the CND1 (condensin subunit 1) family.</text>
</comment>
<gene>
    <name evidence="14" type="ORF">HPP92_024737</name>
</gene>
<dbReference type="Gene3D" id="1.25.10.10">
    <property type="entry name" value="Leucine-rich Repeat Variant"/>
    <property type="match status" value="2"/>
</dbReference>
<evidence type="ECO:0000256" key="6">
    <source>
        <dbReference type="ARBA" id="ARBA00022776"/>
    </source>
</evidence>
<evidence type="ECO:0000256" key="7">
    <source>
        <dbReference type="ARBA" id="ARBA00023067"/>
    </source>
</evidence>
<dbReference type="OrthoDB" id="436262at2759"/>
<dbReference type="EMBL" id="JADCNM010000014">
    <property type="protein sequence ID" value="KAG0453433.1"/>
    <property type="molecule type" value="Genomic_DNA"/>
</dbReference>
<protein>
    <recommendedName>
        <fullName evidence="10">Condensin-1 complex subunit CAP-D2</fullName>
    </recommendedName>
</protein>
<dbReference type="InterPro" id="IPR026003">
    <property type="entry name" value="Cohesin_HEAT"/>
</dbReference>
<keyword evidence="8" id="KW-0539">Nucleus</keyword>
<evidence type="ECO:0000256" key="2">
    <source>
        <dbReference type="ARBA" id="ARBA00004286"/>
    </source>
</evidence>
<evidence type="ECO:0000256" key="9">
    <source>
        <dbReference type="ARBA" id="ARBA00023306"/>
    </source>
</evidence>
<dbReference type="PIRSF" id="PIRSF017127">
    <property type="entry name" value="Condensin_D2"/>
    <property type="match status" value="1"/>
</dbReference>
<evidence type="ECO:0000256" key="8">
    <source>
        <dbReference type="ARBA" id="ARBA00023242"/>
    </source>
</evidence>
<evidence type="ECO:0000313" key="14">
    <source>
        <dbReference type="EMBL" id="KAG0453433.1"/>
    </source>
</evidence>
<dbReference type="Proteomes" id="UP000639772">
    <property type="component" value="Unassembled WGS sequence"/>
</dbReference>
<dbReference type="GO" id="GO:0005634">
    <property type="term" value="C:nucleus"/>
    <property type="evidence" value="ECO:0007669"/>
    <property type="project" value="UniProtKB-SubCell"/>
</dbReference>
<dbReference type="InterPro" id="IPR024324">
    <property type="entry name" value="Condensin_cplx_su1_N"/>
</dbReference>
<keyword evidence="5 10" id="KW-0132">Cell division</keyword>
<evidence type="ECO:0000256" key="5">
    <source>
        <dbReference type="ARBA" id="ARBA00022618"/>
    </source>
</evidence>
<comment type="function">
    <text evidence="10">Regulatory subunit of the condensin complex, a complex required for conversion of interphase chromatin into mitotic-like condense chromosomes. The condensin complex probably introduces positive supercoils into relaxed DNA in the presence of type I topoisomerases and converts nicked DNA into positive knotted forms in the presence of type II topoisomerases.</text>
</comment>
<feature type="domain" description="Condensin complex subunit 1 N-terminal" evidence="13">
    <location>
        <begin position="81"/>
        <end position="246"/>
    </location>
</feature>
<evidence type="ECO:0000256" key="1">
    <source>
        <dbReference type="ARBA" id="ARBA00004123"/>
    </source>
</evidence>
<evidence type="ECO:0000256" key="10">
    <source>
        <dbReference type="PIRNR" id="PIRNR017127"/>
    </source>
</evidence>
<dbReference type="FunFam" id="1.25.10.10:FF:000403">
    <property type="entry name" value="Condensin complex subunit 1"/>
    <property type="match status" value="1"/>
</dbReference>
<dbReference type="InterPro" id="IPR016024">
    <property type="entry name" value="ARM-type_fold"/>
</dbReference>
<evidence type="ECO:0000259" key="12">
    <source>
        <dbReference type="Pfam" id="PF12717"/>
    </source>
</evidence>
<evidence type="ECO:0000256" key="3">
    <source>
        <dbReference type="ARBA" id="ARBA00009606"/>
    </source>
</evidence>